<accession>A0A2T7PQG3</accession>
<proteinExistence type="predicted"/>
<dbReference type="Proteomes" id="UP000245119">
    <property type="component" value="Linkage Group LG2"/>
</dbReference>
<evidence type="ECO:0000313" key="2">
    <source>
        <dbReference type="Proteomes" id="UP000245119"/>
    </source>
</evidence>
<organism evidence="1 2">
    <name type="scientific">Pomacea canaliculata</name>
    <name type="common">Golden apple snail</name>
    <dbReference type="NCBI Taxonomy" id="400727"/>
    <lineage>
        <taxon>Eukaryota</taxon>
        <taxon>Metazoa</taxon>
        <taxon>Spiralia</taxon>
        <taxon>Lophotrochozoa</taxon>
        <taxon>Mollusca</taxon>
        <taxon>Gastropoda</taxon>
        <taxon>Caenogastropoda</taxon>
        <taxon>Architaenioglossa</taxon>
        <taxon>Ampullarioidea</taxon>
        <taxon>Ampullariidae</taxon>
        <taxon>Pomacea</taxon>
    </lineage>
</organism>
<name>A0A2T7PQG3_POMCA</name>
<protein>
    <submittedName>
        <fullName evidence="1">Uncharacterized protein</fullName>
    </submittedName>
</protein>
<comment type="caution">
    <text evidence="1">The sequence shown here is derived from an EMBL/GenBank/DDBJ whole genome shotgun (WGS) entry which is preliminary data.</text>
</comment>
<evidence type="ECO:0000313" key="1">
    <source>
        <dbReference type="EMBL" id="PVD35655.1"/>
    </source>
</evidence>
<dbReference type="EMBL" id="PZQS01000002">
    <property type="protein sequence ID" value="PVD35655.1"/>
    <property type="molecule type" value="Genomic_DNA"/>
</dbReference>
<dbReference type="AlphaFoldDB" id="A0A2T7PQG3"/>
<reference evidence="1 2" key="1">
    <citation type="submission" date="2018-04" db="EMBL/GenBank/DDBJ databases">
        <title>The genome of golden apple snail Pomacea canaliculata provides insight into stress tolerance and invasive adaptation.</title>
        <authorList>
            <person name="Liu C."/>
            <person name="Liu B."/>
            <person name="Ren Y."/>
            <person name="Zhang Y."/>
            <person name="Wang H."/>
            <person name="Li S."/>
            <person name="Jiang F."/>
            <person name="Yin L."/>
            <person name="Zhang G."/>
            <person name="Qian W."/>
            <person name="Fan W."/>
        </authorList>
    </citation>
    <scope>NUCLEOTIDE SEQUENCE [LARGE SCALE GENOMIC DNA]</scope>
    <source>
        <strain evidence="1">SZHN2017</strain>
        <tissue evidence="1">Muscle</tissue>
    </source>
</reference>
<sequence length="121" mass="12637">MGERVSSTDIIRGLFGSLTKRSRLASGCALSVGSSLVSDQVLQHGPNYQPSTPLLPAPCTPLPPYFYCCCPTLDRADAILLDLFGAGVCPAIKPADPGPLIPELPSFYVAVHGGVIFHGIG</sequence>
<keyword evidence="2" id="KW-1185">Reference proteome</keyword>
<gene>
    <name evidence="1" type="ORF">C0Q70_02618</name>
</gene>